<dbReference type="Gene3D" id="3.40.30.10">
    <property type="entry name" value="Glutaredoxin"/>
    <property type="match status" value="1"/>
</dbReference>
<dbReference type="PROSITE" id="PS51354">
    <property type="entry name" value="GLUTAREDOXIN_2"/>
    <property type="match status" value="1"/>
</dbReference>
<dbReference type="CDD" id="cd02976">
    <property type="entry name" value="NrdH"/>
    <property type="match status" value="1"/>
</dbReference>
<dbReference type="GO" id="GO:0009055">
    <property type="term" value="F:electron transfer activity"/>
    <property type="evidence" value="ECO:0007669"/>
    <property type="project" value="TreeGrafter"/>
</dbReference>
<dbReference type="InterPro" id="IPR002109">
    <property type="entry name" value="Glutaredoxin"/>
</dbReference>
<evidence type="ECO:0000313" key="3">
    <source>
        <dbReference type="Proteomes" id="UP000179227"/>
    </source>
</evidence>
<dbReference type="InterPro" id="IPR051548">
    <property type="entry name" value="Grx-like_ET"/>
</dbReference>
<feature type="domain" description="Glutaredoxin" evidence="1">
    <location>
        <begin position="4"/>
        <end position="57"/>
    </location>
</feature>
<reference evidence="2 3" key="1">
    <citation type="journal article" date="2016" name="Nat. Commun.">
        <title>Thousands of microbial genomes shed light on interconnected biogeochemical processes in an aquifer system.</title>
        <authorList>
            <person name="Anantharaman K."/>
            <person name="Brown C.T."/>
            <person name="Hug L.A."/>
            <person name="Sharon I."/>
            <person name="Castelle C.J."/>
            <person name="Probst A.J."/>
            <person name="Thomas B.C."/>
            <person name="Singh A."/>
            <person name="Wilkins M.J."/>
            <person name="Karaoz U."/>
            <person name="Brodie E.L."/>
            <person name="Williams K.H."/>
            <person name="Hubbard S.S."/>
            <person name="Banfield J.F."/>
        </authorList>
    </citation>
    <scope>NUCLEOTIDE SEQUENCE [LARGE SCALE GENOMIC DNA]</scope>
</reference>
<organism evidence="2 3">
    <name type="scientific">Candidatus Curtissbacteria bacterium RIFCSPLOWO2_01_FULL_42_26</name>
    <dbReference type="NCBI Taxonomy" id="1797729"/>
    <lineage>
        <taxon>Bacteria</taxon>
        <taxon>Candidatus Curtissiibacteriota</taxon>
    </lineage>
</organism>
<dbReference type="Pfam" id="PF00462">
    <property type="entry name" value="Glutaredoxin"/>
    <property type="match status" value="1"/>
</dbReference>
<evidence type="ECO:0000259" key="1">
    <source>
        <dbReference type="Pfam" id="PF00462"/>
    </source>
</evidence>
<dbReference type="PANTHER" id="PTHR34386">
    <property type="entry name" value="GLUTAREDOXIN"/>
    <property type="match status" value="1"/>
</dbReference>
<evidence type="ECO:0000313" key="2">
    <source>
        <dbReference type="EMBL" id="OGE10835.1"/>
    </source>
</evidence>
<comment type="caution">
    <text evidence="2">The sequence shown here is derived from an EMBL/GenBank/DDBJ whole genome shotgun (WGS) entry which is preliminary data.</text>
</comment>
<dbReference type="STRING" id="1797729.A3A60_02540"/>
<sequence>MASVTMYTTRTCPFCKMQKDYFNSKSIVYREILVDENPDEAQKMIEISGQMGVPFTVIVKDDGTQENILGFDKARIDSALKIVS</sequence>
<proteinExistence type="predicted"/>
<dbReference type="PANTHER" id="PTHR34386:SF1">
    <property type="entry name" value="GLUTAREDOXIN-LIKE PROTEIN NRDH"/>
    <property type="match status" value="1"/>
</dbReference>
<dbReference type="GO" id="GO:0045454">
    <property type="term" value="P:cell redox homeostasis"/>
    <property type="evidence" value="ECO:0007669"/>
    <property type="project" value="TreeGrafter"/>
</dbReference>
<name>A0A1F5I3I0_9BACT</name>
<dbReference type="InterPro" id="IPR036249">
    <property type="entry name" value="Thioredoxin-like_sf"/>
</dbReference>
<accession>A0A1F5I3I0</accession>
<protein>
    <recommendedName>
        <fullName evidence="1">Glutaredoxin domain-containing protein</fullName>
    </recommendedName>
</protein>
<dbReference type="EMBL" id="MFBS01000006">
    <property type="protein sequence ID" value="OGE10835.1"/>
    <property type="molecule type" value="Genomic_DNA"/>
</dbReference>
<dbReference type="Proteomes" id="UP000179227">
    <property type="component" value="Unassembled WGS sequence"/>
</dbReference>
<gene>
    <name evidence="2" type="ORF">A3A60_02540</name>
</gene>
<dbReference type="SUPFAM" id="SSF52833">
    <property type="entry name" value="Thioredoxin-like"/>
    <property type="match status" value="1"/>
</dbReference>
<dbReference type="AlphaFoldDB" id="A0A1F5I3I0"/>